<dbReference type="Gene3D" id="3.30.870.10">
    <property type="entry name" value="Endonuclease Chain A"/>
    <property type="match status" value="2"/>
</dbReference>
<dbReference type="PANTHER" id="PTHR21248:SF22">
    <property type="entry name" value="PHOSPHOLIPASE D"/>
    <property type="match status" value="1"/>
</dbReference>
<evidence type="ECO:0000259" key="2">
    <source>
        <dbReference type="Pfam" id="PF13091"/>
    </source>
</evidence>
<dbReference type="PANTHER" id="PTHR21248">
    <property type="entry name" value="CARDIOLIPIN SYNTHASE"/>
    <property type="match status" value="1"/>
</dbReference>
<sequence>MNKAMASWKKEDSETIDQRNFTLPPTWTPASESRFAPVESINDVFSSGPERQLARKFISFSESADQMIVLSSFLLADREIEDALLAAANRGIRVYVMLASEARLENDDSEEPFDKHVIDQHKEMLARLSGHVLFRSAPHFHAKVLLIDPFDAGSSGILLTANLTEAALERNPELAVELTSAEVEQVSNLLRWAMWETAEHEKLGPEEQFRPVKPLGMVDYPELANGIVATTEQEQSIHECAMSVIDSAMDKLLVSSFGWDLNHPVVQRLCERAQEGVKITILARKRAASMPALLALRRAGATVIGYKWLHAKAIWADSDRAVITSANLQTQGLDKGFEVGVHLSDTRSEWLKYHLESWVAQAPKSLQIAPLLGSLIGKVEVWDQPQFKEVEISEEENINLGKHECESAEDLEYRPEFPAGPSIPTAHQRYYRWEVTAPQLKPKSKPEHRKEKNKSRQSTPYALPVFREPDGRRVVAIRTRDQLQEALSVKVQVQADAIVVDSGAEG</sequence>
<feature type="region of interest" description="Disordered" evidence="1">
    <location>
        <begin position="1"/>
        <end position="23"/>
    </location>
</feature>
<evidence type="ECO:0000313" key="3">
    <source>
        <dbReference type="EMBL" id="TDT44555.1"/>
    </source>
</evidence>
<dbReference type="Pfam" id="PF13091">
    <property type="entry name" value="PLDc_2"/>
    <property type="match status" value="2"/>
</dbReference>
<proteinExistence type="predicted"/>
<dbReference type="EMBL" id="SOAX01000001">
    <property type="protein sequence ID" value="TDT44555.1"/>
    <property type="molecule type" value="Genomic_DNA"/>
</dbReference>
<dbReference type="AlphaFoldDB" id="A0A4R7K1U8"/>
<keyword evidence="4" id="KW-1185">Reference proteome</keyword>
<dbReference type="SUPFAM" id="SSF56024">
    <property type="entry name" value="Phospholipase D/nuclease"/>
    <property type="match status" value="2"/>
</dbReference>
<dbReference type="Proteomes" id="UP000295830">
    <property type="component" value="Unassembled WGS sequence"/>
</dbReference>
<evidence type="ECO:0000313" key="4">
    <source>
        <dbReference type="Proteomes" id="UP000295830"/>
    </source>
</evidence>
<name>A0A4R7K1U8_9GAMM</name>
<feature type="compositionally biased region" description="Basic and acidic residues" evidence="1">
    <location>
        <begin position="8"/>
        <end position="17"/>
    </location>
</feature>
<reference evidence="3 4" key="1">
    <citation type="submission" date="2019-03" db="EMBL/GenBank/DDBJ databases">
        <title>Genomic Encyclopedia of Type Strains, Phase IV (KMG-IV): sequencing the most valuable type-strain genomes for metagenomic binning, comparative biology and taxonomic classification.</title>
        <authorList>
            <person name="Goeker M."/>
        </authorList>
    </citation>
    <scope>NUCLEOTIDE SEQUENCE [LARGE SCALE GENOMIC DNA]</scope>
    <source>
        <strain evidence="3 4">DSM 15505</strain>
    </source>
</reference>
<feature type="domain" description="Phospholipase D-like" evidence="2">
    <location>
        <begin position="244"/>
        <end position="347"/>
    </location>
</feature>
<dbReference type="OrthoDB" id="9177120at2"/>
<comment type="caution">
    <text evidence="3">The sequence shown here is derived from an EMBL/GenBank/DDBJ whole genome shotgun (WGS) entry which is preliminary data.</text>
</comment>
<dbReference type="InterPro" id="IPR025202">
    <property type="entry name" value="PLD-like_dom"/>
</dbReference>
<dbReference type="CDD" id="cd00138">
    <property type="entry name" value="PLDc_SF"/>
    <property type="match status" value="1"/>
</dbReference>
<protein>
    <submittedName>
        <fullName evidence="3">Phosphatidylserine/phosphatidylglycerophosphate/ cardiolipin synthase-like enzyme</fullName>
    </submittedName>
</protein>
<accession>A0A4R7K1U8</accession>
<dbReference type="GO" id="GO:0006793">
    <property type="term" value="P:phosphorus metabolic process"/>
    <property type="evidence" value="ECO:0007669"/>
    <property type="project" value="UniProtKB-ARBA"/>
</dbReference>
<gene>
    <name evidence="3" type="ORF">DES49_0666</name>
</gene>
<organism evidence="3 4">
    <name type="scientific">Halospina denitrificans</name>
    <dbReference type="NCBI Taxonomy" id="332522"/>
    <lineage>
        <taxon>Bacteria</taxon>
        <taxon>Pseudomonadati</taxon>
        <taxon>Pseudomonadota</taxon>
        <taxon>Gammaproteobacteria</taxon>
        <taxon>Halospina</taxon>
    </lineage>
</organism>
<dbReference type="RefSeq" id="WP_133734927.1">
    <property type="nucleotide sequence ID" value="NZ_SOAX01000001.1"/>
</dbReference>
<feature type="region of interest" description="Disordered" evidence="1">
    <location>
        <begin position="437"/>
        <end position="464"/>
    </location>
</feature>
<evidence type="ECO:0000256" key="1">
    <source>
        <dbReference type="SAM" id="MobiDB-lite"/>
    </source>
</evidence>
<feature type="domain" description="Phospholipase D-like" evidence="2">
    <location>
        <begin position="62"/>
        <end position="186"/>
    </location>
</feature>